<dbReference type="EMBL" id="KZ819602">
    <property type="protein sequence ID" value="PWN38164.1"/>
    <property type="molecule type" value="Genomic_DNA"/>
</dbReference>
<evidence type="ECO:0000256" key="6">
    <source>
        <dbReference type="ARBA" id="ARBA00051722"/>
    </source>
</evidence>
<evidence type="ECO:0000256" key="5">
    <source>
        <dbReference type="ARBA" id="ARBA00022912"/>
    </source>
</evidence>
<feature type="active site" evidence="7">
    <location>
        <position position="27"/>
    </location>
</feature>
<dbReference type="GeneID" id="37021840"/>
<dbReference type="CDD" id="cd16343">
    <property type="entry name" value="LMWPTP"/>
    <property type="match status" value="1"/>
</dbReference>
<organism evidence="9 10">
    <name type="scientific">Meira miltonrushii</name>
    <dbReference type="NCBI Taxonomy" id="1280837"/>
    <lineage>
        <taxon>Eukaryota</taxon>
        <taxon>Fungi</taxon>
        <taxon>Dikarya</taxon>
        <taxon>Basidiomycota</taxon>
        <taxon>Ustilaginomycotina</taxon>
        <taxon>Exobasidiomycetes</taxon>
        <taxon>Exobasidiales</taxon>
        <taxon>Brachybasidiaceae</taxon>
        <taxon>Meira</taxon>
    </lineage>
</organism>
<name>A0A316VLL5_9BASI</name>
<proteinExistence type="inferred from homology"/>
<evidence type="ECO:0000256" key="4">
    <source>
        <dbReference type="ARBA" id="ARBA00022801"/>
    </source>
</evidence>
<evidence type="ECO:0000256" key="3">
    <source>
        <dbReference type="ARBA" id="ARBA00022490"/>
    </source>
</evidence>
<dbReference type="FunCoup" id="A0A316VLL5">
    <property type="interactions" value="229"/>
</dbReference>
<dbReference type="InterPro" id="IPR017867">
    <property type="entry name" value="Tyr_phospatase_low_mol_wt"/>
</dbReference>
<keyword evidence="10" id="KW-1185">Reference proteome</keyword>
<feature type="active site" description="Nucleophile" evidence="7">
    <location>
        <position position="21"/>
    </location>
</feature>
<comment type="catalytic activity">
    <reaction evidence="6">
        <text>O-phospho-L-tyrosyl-[protein] + H2O = L-tyrosyl-[protein] + phosphate</text>
        <dbReference type="Rhea" id="RHEA:10684"/>
        <dbReference type="Rhea" id="RHEA-COMP:10136"/>
        <dbReference type="Rhea" id="RHEA-COMP:20101"/>
        <dbReference type="ChEBI" id="CHEBI:15377"/>
        <dbReference type="ChEBI" id="CHEBI:43474"/>
        <dbReference type="ChEBI" id="CHEBI:46858"/>
        <dbReference type="ChEBI" id="CHEBI:61978"/>
        <dbReference type="EC" id="3.1.3.48"/>
    </reaction>
</comment>
<dbReference type="Gene3D" id="3.40.50.2300">
    <property type="match status" value="1"/>
</dbReference>
<dbReference type="SUPFAM" id="SSF52788">
    <property type="entry name" value="Phosphotyrosine protein phosphatases I"/>
    <property type="match status" value="1"/>
</dbReference>
<evidence type="ECO:0000256" key="1">
    <source>
        <dbReference type="ARBA" id="ARBA00004496"/>
    </source>
</evidence>
<dbReference type="STRING" id="1280837.A0A316VLL5"/>
<protein>
    <submittedName>
        <fullName evidence="9">Putative LTP1-protein-tyrosine-phosphatase</fullName>
    </submittedName>
</protein>
<evidence type="ECO:0000256" key="7">
    <source>
        <dbReference type="PIRSR" id="PIRSR617867-1"/>
    </source>
</evidence>
<evidence type="ECO:0000313" key="10">
    <source>
        <dbReference type="Proteomes" id="UP000245771"/>
    </source>
</evidence>
<dbReference type="Pfam" id="PF01451">
    <property type="entry name" value="LMWPc"/>
    <property type="match status" value="1"/>
</dbReference>
<dbReference type="PRINTS" id="PR00719">
    <property type="entry name" value="LMWPTPASE"/>
</dbReference>
<dbReference type="FunFam" id="3.40.50.2300:FF:000105">
    <property type="entry name" value="Low molecular weight phosphotyrosine protein"/>
    <property type="match status" value="1"/>
</dbReference>
<feature type="domain" description="Phosphotyrosine protein phosphatase I" evidence="8">
    <location>
        <begin position="15"/>
        <end position="161"/>
    </location>
</feature>
<dbReference type="GO" id="GO:0004725">
    <property type="term" value="F:protein tyrosine phosphatase activity"/>
    <property type="evidence" value="ECO:0007669"/>
    <property type="project" value="UniProtKB-EC"/>
</dbReference>
<keyword evidence="3" id="KW-0963">Cytoplasm</keyword>
<keyword evidence="4" id="KW-0378">Hydrolase</keyword>
<reference evidence="9 10" key="1">
    <citation type="journal article" date="2018" name="Mol. Biol. Evol.">
        <title>Broad Genomic Sampling Reveals a Smut Pathogenic Ancestry of the Fungal Clade Ustilaginomycotina.</title>
        <authorList>
            <person name="Kijpornyongpan T."/>
            <person name="Mondo S.J."/>
            <person name="Barry K."/>
            <person name="Sandor L."/>
            <person name="Lee J."/>
            <person name="Lipzen A."/>
            <person name="Pangilinan J."/>
            <person name="LaButti K."/>
            <person name="Hainaut M."/>
            <person name="Henrissat B."/>
            <person name="Grigoriev I.V."/>
            <person name="Spatafora J.W."/>
            <person name="Aime M.C."/>
        </authorList>
    </citation>
    <scope>NUCLEOTIDE SEQUENCE [LARGE SCALE GENOMIC DNA]</scope>
    <source>
        <strain evidence="9 10">MCA 3882</strain>
    </source>
</reference>
<evidence type="ECO:0000259" key="8">
    <source>
        <dbReference type="SMART" id="SM00226"/>
    </source>
</evidence>
<evidence type="ECO:0000313" key="9">
    <source>
        <dbReference type="EMBL" id="PWN38164.1"/>
    </source>
</evidence>
<evidence type="ECO:0000256" key="2">
    <source>
        <dbReference type="ARBA" id="ARBA00011063"/>
    </source>
</evidence>
<dbReference type="AlphaFoldDB" id="A0A316VLL5"/>
<dbReference type="InterPro" id="IPR023485">
    <property type="entry name" value="Ptyr_pPase"/>
</dbReference>
<keyword evidence="5" id="KW-0904">Protein phosphatase</keyword>
<dbReference type="RefSeq" id="XP_025358466.1">
    <property type="nucleotide sequence ID" value="XM_025500059.1"/>
</dbReference>
<dbReference type="PANTHER" id="PTHR11717:SF7">
    <property type="entry name" value="LOW MOLECULAR WEIGHT PHOSPHOTYROSINE PROTEIN PHOSPHATASE"/>
    <property type="match status" value="1"/>
</dbReference>
<dbReference type="GO" id="GO:0005737">
    <property type="term" value="C:cytoplasm"/>
    <property type="evidence" value="ECO:0007669"/>
    <property type="project" value="UniProtKB-SubCell"/>
</dbReference>
<dbReference type="InterPro" id="IPR036196">
    <property type="entry name" value="Ptyr_pPase_sf"/>
</dbReference>
<dbReference type="OrthoDB" id="3388at2759"/>
<dbReference type="InterPro" id="IPR050438">
    <property type="entry name" value="LMW_PTPase"/>
</dbReference>
<feature type="active site" description="Proton donor" evidence="7">
    <location>
        <position position="135"/>
    </location>
</feature>
<comment type="similarity">
    <text evidence="2">Belongs to the low molecular weight phosphotyrosine protein phosphatase family.</text>
</comment>
<dbReference type="PANTHER" id="PTHR11717">
    <property type="entry name" value="LOW MOLECULAR WEIGHT PROTEIN TYROSINE PHOSPHATASE"/>
    <property type="match status" value="1"/>
</dbReference>
<dbReference type="Proteomes" id="UP000245771">
    <property type="component" value="Unassembled WGS sequence"/>
</dbReference>
<gene>
    <name evidence="9" type="ORF">FA14DRAFT_166999</name>
</gene>
<sequence length="169" mass="18713">MTSKSSKNASDGEKINVLFVCLGNICRSPLAEAVFNQMVEKNGLSSKFGQIDSCGTGAYHAGDGYDDRTIAVCRQNKVPIDGVSRKVRASDFVEFDVIFGMDANNVRNLQQLKPKSSKAEVYLFGEFDDKKPIQDPYYGGDHGFQAAYKQCVRYSQAFLDHLGFETSKI</sequence>
<accession>A0A316VLL5</accession>
<comment type="subcellular location">
    <subcellularLocation>
        <location evidence="1">Cytoplasm</location>
    </subcellularLocation>
</comment>
<dbReference type="SMART" id="SM00226">
    <property type="entry name" value="LMWPc"/>
    <property type="match status" value="1"/>
</dbReference>
<dbReference type="InParanoid" id="A0A316VLL5"/>